<gene>
    <name evidence="4" type="ORF">EJP69_25310</name>
</gene>
<dbReference type="PRINTS" id="PR00420">
    <property type="entry name" value="RNGMNOXGNASE"/>
</dbReference>
<sequence length="394" mass="42729">MMQAARVLIVGAGIAGCSAAIALADRGFRVTLVEKQAEWRFQSSGIFIYGNGLEALRRVGVLPEILQAGFSIEDGRNVYLDHHGEPIVDVFYPRSSGGAAPIVGIRRAEMHRILAARLDALGVEIRLATTVTKIESPEGSDCAEVVFSDGTAQRFDLVVGADGIRSQLREAVAGPIAPRYTGFGVWRSVHERPRELDAKIMMMGIGKRLGIMPISDDRLYIFGTVSEPAGRWYPKEDWPARMRERFAEFGGPARQFLDQLDAGSEVLYTAVEEVQAPLPWHAGRVLLIGDAAHASTPFMGQGGAMAVEDAVVLADMLARDGIGEATLRAFGERRFPMCRFVQDASRRVGEAGALEDAESCARRNAAMREGAQQQVDAFYGQLAGFAAPHMPEPA</sequence>
<proteinExistence type="predicted"/>
<keyword evidence="2" id="KW-0503">Monooxygenase</keyword>
<comment type="caution">
    <text evidence="4">The sequence shown here is derived from an EMBL/GenBank/DDBJ whole genome shotgun (WGS) entry which is preliminary data.</text>
</comment>
<dbReference type="GO" id="GO:0071949">
    <property type="term" value="F:FAD binding"/>
    <property type="evidence" value="ECO:0007669"/>
    <property type="project" value="InterPro"/>
</dbReference>
<dbReference type="PANTHER" id="PTHR13789:SF309">
    <property type="entry name" value="PUTATIVE (AFU_ORTHOLOGUE AFUA_6G14510)-RELATED"/>
    <property type="match status" value="1"/>
</dbReference>
<dbReference type="InterPro" id="IPR050493">
    <property type="entry name" value="FAD-dep_Monooxygenase_BioMet"/>
</dbReference>
<protein>
    <submittedName>
        <fullName evidence="4">FAD-dependent oxidoreductase</fullName>
    </submittedName>
</protein>
<evidence type="ECO:0000313" key="4">
    <source>
        <dbReference type="EMBL" id="RTQ31371.1"/>
    </source>
</evidence>
<dbReference type="Gene3D" id="3.50.50.60">
    <property type="entry name" value="FAD/NAD(P)-binding domain"/>
    <property type="match status" value="1"/>
</dbReference>
<evidence type="ECO:0000256" key="2">
    <source>
        <dbReference type="ARBA" id="ARBA00023033"/>
    </source>
</evidence>
<keyword evidence="5" id="KW-1185">Reference proteome</keyword>
<dbReference type="AlphaFoldDB" id="A0A3S0J2B7"/>
<dbReference type="PANTHER" id="PTHR13789">
    <property type="entry name" value="MONOOXYGENASE"/>
    <property type="match status" value="1"/>
</dbReference>
<dbReference type="InterPro" id="IPR002938">
    <property type="entry name" value="FAD-bd"/>
</dbReference>
<dbReference type="Pfam" id="PF01494">
    <property type="entry name" value="FAD_binding_3"/>
    <property type="match status" value="1"/>
</dbReference>
<name>A0A3S0J2B7_9BURK</name>
<dbReference type="InterPro" id="IPR036188">
    <property type="entry name" value="FAD/NAD-bd_sf"/>
</dbReference>
<feature type="domain" description="FAD-binding" evidence="3">
    <location>
        <begin position="6"/>
        <end position="325"/>
    </location>
</feature>
<keyword evidence="1" id="KW-0560">Oxidoreductase</keyword>
<dbReference type="PROSITE" id="PS51257">
    <property type="entry name" value="PROKAR_LIPOPROTEIN"/>
    <property type="match status" value="1"/>
</dbReference>
<dbReference type="RefSeq" id="WP_126473023.1">
    <property type="nucleotide sequence ID" value="NZ_RXOE01000009.1"/>
</dbReference>
<reference evidence="4 5" key="1">
    <citation type="submission" date="2018-12" db="EMBL/GenBank/DDBJ databases">
        <title>The genome of Variovorax gossypii DSM 100435.</title>
        <authorList>
            <person name="Gao J."/>
            <person name="Sun J."/>
        </authorList>
    </citation>
    <scope>NUCLEOTIDE SEQUENCE [LARGE SCALE GENOMIC DNA]</scope>
    <source>
        <strain evidence="4 5">DSM 100435</strain>
    </source>
</reference>
<accession>A0A3S0J2B7</accession>
<dbReference type="GO" id="GO:0004497">
    <property type="term" value="F:monooxygenase activity"/>
    <property type="evidence" value="ECO:0007669"/>
    <property type="project" value="UniProtKB-KW"/>
</dbReference>
<organism evidence="4 5">
    <name type="scientific">Variovorax gossypii</name>
    <dbReference type="NCBI Taxonomy" id="1679495"/>
    <lineage>
        <taxon>Bacteria</taxon>
        <taxon>Pseudomonadati</taxon>
        <taxon>Pseudomonadota</taxon>
        <taxon>Betaproteobacteria</taxon>
        <taxon>Burkholderiales</taxon>
        <taxon>Comamonadaceae</taxon>
        <taxon>Variovorax</taxon>
    </lineage>
</organism>
<evidence type="ECO:0000313" key="5">
    <source>
        <dbReference type="Proteomes" id="UP000267418"/>
    </source>
</evidence>
<evidence type="ECO:0000256" key="1">
    <source>
        <dbReference type="ARBA" id="ARBA00023002"/>
    </source>
</evidence>
<dbReference type="EMBL" id="RXOE01000009">
    <property type="protein sequence ID" value="RTQ31371.1"/>
    <property type="molecule type" value="Genomic_DNA"/>
</dbReference>
<dbReference type="OrthoDB" id="5487740at2"/>
<evidence type="ECO:0000259" key="3">
    <source>
        <dbReference type="Pfam" id="PF01494"/>
    </source>
</evidence>
<dbReference type="Proteomes" id="UP000267418">
    <property type="component" value="Unassembled WGS sequence"/>
</dbReference>
<dbReference type="SUPFAM" id="SSF51905">
    <property type="entry name" value="FAD/NAD(P)-binding domain"/>
    <property type="match status" value="1"/>
</dbReference>